<keyword evidence="2 4" id="KW-0238">DNA-binding</keyword>
<reference evidence="6" key="1">
    <citation type="submission" date="2022-08" db="EMBL/GenBank/DDBJ databases">
        <title>Nisaea acidiphila sp. nov., isolated from a marine algal debris and emended description of the genus Nisaea Urios et al. 2008.</title>
        <authorList>
            <person name="Kwon K."/>
        </authorList>
    </citation>
    <scope>NUCLEOTIDE SEQUENCE</scope>
    <source>
        <strain evidence="6">MEBiC11861</strain>
    </source>
</reference>
<dbReference type="InterPro" id="IPR050109">
    <property type="entry name" value="HTH-type_TetR-like_transc_reg"/>
</dbReference>
<dbReference type="InterPro" id="IPR009057">
    <property type="entry name" value="Homeodomain-like_sf"/>
</dbReference>
<dbReference type="InterPro" id="IPR041479">
    <property type="entry name" value="TetR_CgmR_C"/>
</dbReference>
<evidence type="ECO:0000313" key="7">
    <source>
        <dbReference type="Proteomes" id="UP001060336"/>
    </source>
</evidence>
<evidence type="ECO:0000256" key="3">
    <source>
        <dbReference type="ARBA" id="ARBA00023163"/>
    </source>
</evidence>
<dbReference type="AlphaFoldDB" id="A0A9J7ATT1"/>
<dbReference type="Proteomes" id="UP001060336">
    <property type="component" value="Chromosome"/>
</dbReference>
<evidence type="ECO:0000256" key="1">
    <source>
        <dbReference type="ARBA" id="ARBA00023015"/>
    </source>
</evidence>
<dbReference type="RefSeq" id="WP_257769943.1">
    <property type="nucleotide sequence ID" value="NZ_CP102480.1"/>
</dbReference>
<dbReference type="GO" id="GO:0000976">
    <property type="term" value="F:transcription cis-regulatory region binding"/>
    <property type="evidence" value="ECO:0007669"/>
    <property type="project" value="TreeGrafter"/>
</dbReference>
<feature type="domain" description="HTH tetR-type" evidence="5">
    <location>
        <begin position="7"/>
        <end position="67"/>
    </location>
</feature>
<keyword evidence="7" id="KW-1185">Reference proteome</keyword>
<dbReference type="GO" id="GO:0003700">
    <property type="term" value="F:DNA-binding transcription factor activity"/>
    <property type="evidence" value="ECO:0007669"/>
    <property type="project" value="TreeGrafter"/>
</dbReference>
<protein>
    <submittedName>
        <fullName evidence="6">TetR/AcrR family transcriptional regulator</fullName>
    </submittedName>
</protein>
<dbReference type="PROSITE" id="PS50977">
    <property type="entry name" value="HTH_TETR_2"/>
    <property type="match status" value="1"/>
</dbReference>
<gene>
    <name evidence="6" type="ORF">NUH88_03245</name>
</gene>
<evidence type="ECO:0000256" key="2">
    <source>
        <dbReference type="ARBA" id="ARBA00023125"/>
    </source>
</evidence>
<dbReference type="PRINTS" id="PR00455">
    <property type="entry name" value="HTHTETR"/>
</dbReference>
<dbReference type="Gene3D" id="1.10.357.10">
    <property type="entry name" value="Tetracycline Repressor, domain 2"/>
    <property type="match status" value="1"/>
</dbReference>
<dbReference type="PANTHER" id="PTHR30055:SF234">
    <property type="entry name" value="HTH-TYPE TRANSCRIPTIONAL REGULATOR BETI"/>
    <property type="match status" value="1"/>
</dbReference>
<feature type="DNA-binding region" description="H-T-H motif" evidence="4">
    <location>
        <begin position="30"/>
        <end position="49"/>
    </location>
</feature>
<keyword evidence="3" id="KW-0804">Transcription</keyword>
<dbReference type="EMBL" id="CP102480">
    <property type="protein sequence ID" value="UUX50719.1"/>
    <property type="molecule type" value="Genomic_DNA"/>
</dbReference>
<dbReference type="KEGG" id="naci:NUH88_03245"/>
<evidence type="ECO:0000259" key="5">
    <source>
        <dbReference type="PROSITE" id="PS50977"/>
    </source>
</evidence>
<evidence type="ECO:0000256" key="4">
    <source>
        <dbReference type="PROSITE-ProRule" id="PRU00335"/>
    </source>
</evidence>
<name>A0A9J7ATT1_9PROT</name>
<sequence length="196" mass="21529">MVGRPRTIDREAVLDAAQAVAARDGAAYLTLEAVATEAGISKASVLYDYKNKQALMKAVIERRIAAEDARIQDIRKCLGEKPNAAILARLIAESRELSDDDRAVALSLCASVAGDAELREPVRAMMAQRVASVRDTSEDESGAMLAFLAIEGLKALEWLSLYEWPPAERSKLISEIRWLIDQKPEEIPCEEISEDS</sequence>
<proteinExistence type="predicted"/>
<evidence type="ECO:0000313" key="6">
    <source>
        <dbReference type="EMBL" id="UUX50719.1"/>
    </source>
</evidence>
<keyword evidence="1" id="KW-0805">Transcription regulation</keyword>
<dbReference type="Pfam" id="PF17937">
    <property type="entry name" value="TetR_C_28"/>
    <property type="match status" value="1"/>
</dbReference>
<dbReference type="Pfam" id="PF00440">
    <property type="entry name" value="TetR_N"/>
    <property type="match status" value="1"/>
</dbReference>
<dbReference type="PANTHER" id="PTHR30055">
    <property type="entry name" value="HTH-TYPE TRANSCRIPTIONAL REGULATOR RUTR"/>
    <property type="match status" value="1"/>
</dbReference>
<organism evidence="6 7">
    <name type="scientific">Nisaea acidiphila</name>
    <dbReference type="NCBI Taxonomy" id="1862145"/>
    <lineage>
        <taxon>Bacteria</taxon>
        <taxon>Pseudomonadati</taxon>
        <taxon>Pseudomonadota</taxon>
        <taxon>Alphaproteobacteria</taxon>
        <taxon>Rhodospirillales</taxon>
        <taxon>Thalassobaculaceae</taxon>
        <taxon>Nisaea</taxon>
    </lineage>
</organism>
<accession>A0A9J7ATT1</accession>
<dbReference type="InterPro" id="IPR001647">
    <property type="entry name" value="HTH_TetR"/>
</dbReference>
<dbReference type="SUPFAM" id="SSF46689">
    <property type="entry name" value="Homeodomain-like"/>
    <property type="match status" value="1"/>
</dbReference>